<dbReference type="Proteomes" id="UP000239156">
    <property type="component" value="Unassembled WGS sequence"/>
</dbReference>
<sequence>MPSWFNSKQAPAATNLAKTRKASKEAAAWQEAVQRPNLEIQTHSNTRSNSDEVEVLTQSLAIRLEELATANNDGLLDDDEYRTLRQGLFDQVNAQIKSQYSSNGHPISPFLHLNNLINNKYQCNPTPPNRFTQLQHQH</sequence>
<evidence type="ECO:0008006" key="4">
    <source>
        <dbReference type="Google" id="ProtNLM"/>
    </source>
</evidence>
<accession>A0A2S4UV38</accession>
<evidence type="ECO:0000256" key="1">
    <source>
        <dbReference type="SAM" id="MobiDB-lite"/>
    </source>
</evidence>
<feature type="compositionally biased region" description="Polar residues" evidence="1">
    <location>
        <begin position="39"/>
        <end position="48"/>
    </location>
</feature>
<dbReference type="EMBL" id="PKSL01000164">
    <property type="protein sequence ID" value="POW01146.1"/>
    <property type="molecule type" value="Genomic_DNA"/>
</dbReference>
<dbReference type="VEuPathDB" id="FungiDB:PSTT_12653"/>
<reference evidence="2" key="1">
    <citation type="submission" date="2017-12" db="EMBL/GenBank/DDBJ databases">
        <title>Gene loss provides genomic basis for host adaptation in cereal stripe rust fungi.</title>
        <authorList>
            <person name="Xia C."/>
        </authorList>
    </citation>
    <scope>NUCLEOTIDE SEQUENCE [LARGE SCALE GENOMIC DNA]</scope>
    <source>
        <strain evidence="2">93-210</strain>
    </source>
</reference>
<comment type="caution">
    <text evidence="2">The sequence shown here is derived from an EMBL/GenBank/DDBJ whole genome shotgun (WGS) entry which is preliminary data.</text>
</comment>
<organism evidence="2 3">
    <name type="scientific">Puccinia striiformis</name>
    <dbReference type="NCBI Taxonomy" id="27350"/>
    <lineage>
        <taxon>Eukaryota</taxon>
        <taxon>Fungi</taxon>
        <taxon>Dikarya</taxon>
        <taxon>Basidiomycota</taxon>
        <taxon>Pucciniomycotina</taxon>
        <taxon>Pucciniomycetes</taxon>
        <taxon>Pucciniales</taxon>
        <taxon>Pucciniaceae</taxon>
        <taxon>Puccinia</taxon>
    </lineage>
</organism>
<dbReference type="AlphaFoldDB" id="A0A2S4UV38"/>
<evidence type="ECO:0000313" key="2">
    <source>
        <dbReference type="EMBL" id="POW01146.1"/>
    </source>
</evidence>
<evidence type="ECO:0000313" key="3">
    <source>
        <dbReference type="Proteomes" id="UP000239156"/>
    </source>
</evidence>
<keyword evidence="3" id="KW-1185">Reference proteome</keyword>
<name>A0A2S4UV38_9BASI</name>
<feature type="region of interest" description="Disordered" evidence="1">
    <location>
        <begin position="1"/>
        <end position="52"/>
    </location>
</feature>
<gene>
    <name evidence="2" type="ORF">PSTT_12653</name>
</gene>
<protein>
    <recommendedName>
        <fullName evidence="4">SHOCT domain-containing protein</fullName>
    </recommendedName>
</protein>
<proteinExistence type="predicted"/>